<name>A0A2Z3HBF8_9BACT</name>
<dbReference type="PROSITE" id="PS51257">
    <property type="entry name" value="PROKAR_LIPOPROTEIN"/>
    <property type="match status" value="1"/>
</dbReference>
<accession>A0A2Z3HBF8</accession>
<feature type="transmembrane region" description="Helical" evidence="1">
    <location>
        <begin position="12"/>
        <end position="30"/>
    </location>
</feature>
<dbReference type="OrthoDB" id="274512at2"/>
<protein>
    <recommendedName>
        <fullName evidence="4">Signal peptide prediction</fullName>
    </recommendedName>
</protein>
<dbReference type="Proteomes" id="UP000245802">
    <property type="component" value="Chromosome"/>
</dbReference>
<dbReference type="AlphaFoldDB" id="A0A2Z3HBF8"/>
<dbReference type="KEGG" id="gog:C1280_17615"/>
<evidence type="ECO:0000256" key="1">
    <source>
        <dbReference type="SAM" id="Phobius"/>
    </source>
</evidence>
<evidence type="ECO:0008006" key="4">
    <source>
        <dbReference type="Google" id="ProtNLM"/>
    </source>
</evidence>
<sequence length="139" mass="16094">MTRTAAAPLRYLWALPVTLLGLSCVPLAVVTGGRMRVERGALEVYGGFARFVLRRCLWIEASALCLGHVILGQDRDALDHSRDHEHVHVRQCERWGPLFLPAYFLASYLAWRRGDHFYFDNRFEREAYGLDRKKFSRGR</sequence>
<reference evidence="2 3" key="1">
    <citation type="submission" date="2018-01" db="EMBL/GenBank/DDBJ databases">
        <title>G. obscuriglobus.</title>
        <authorList>
            <person name="Franke J."/>
            <person name="Blomberg W."/>
            <person name="Selmecki A."/>
        </authorList>
    </citation>
    <scope>NUCLEOTIDE SEQUENCE [LARGE SCALE GENOMIC DNA]</scope>
    <source>
        <strain evidence="2 3">DSM 5831</strain>
    </source>
</reference>
<dbReference type="EMBL" id="CP025958">
    <property type="protein sequence ID" value="AWM42291.1"/>
    <property type="molecule type" value="Genomic_DNA"/>
</dbReference>
<keyword evidence="1" id="KW-0812">Transmembrane</keyword>
<keyword evidence="1" id="KW-1133">Transmembrane helix</keyword>
<evidence type="ECO:0000313" key="3">
    <source>
        <dbReference type="Proteomes" id="UP000245802"/>
    </source>
</evidence>
<organism evidence="2 3">
    <name type="scientific">Gemmata obscuriglobus</name>
    <dbReference type="NCBI Taxonomy" id="114"/>
    <lineage>
        <taxon>Bacteria</taxon>
        <taxon>Pseudomonadati</taxon>
        <taxon>Planctomycetota</taxon>
        <taxon>Planctomycetia</taxon>
        <taxon>Gemmatales</taxon>
        <taxon>Gemmataceae</taxon>
        <taxon>Gemmata</taxon>
    </lineage>
</organism>
<keyword evidence="3" id="KW-1185">Reference proteome</keyword>
<evidence type="ECO:0000313" key="2">
    <source>
        <dbReference type="EMBL" id="AWM42291.1"/>
    </source>
</evidence>
<gene>
    <name evidence="2" type="ORF">C1280_17615</name>
</gene>
<proteinExistence type="predicted"/>
<keyword evidence="1" id="KW-0472">Membrane</keyword>